<feature type="transmembrane region" description="Helical" evidence="7">
    <location>
        <begin position="218"/>
        <end position="240"/>
    </location>
</feature>
<sequence>MPEQDPSSHPDSGGSDSATSGTWRELFDRGHRAAVTVFAGGIAVFAINTYLTAASLPSAVAEIGGQRLYAWVMTVFLITSVFSSMLVARTLSRWGARGAYLLGFGLFALGSFVCAISPVMAVMLVGRGVQGLGGGLLTGLSFAVIRVALPERLWVRAVGFASAMWGVGNLIGPVLGGFFAQIGFWRGSFWLLVIVATLMTGLLRALPTRRRDGAGAESVPWASLAWLVGATVAVSVAGVIDGIRVPLTLVALAGGLAVVFVAVDRRTSNGLFPRLTYARRNPLKWIYVSIAVLAVGSTAEAFIPLFGQQIAGMDPLVAGMLGAALSWGWSSAQLVSTTWVHGSATAVVRVVGPAILGVGLAGYGILQFVSSGIGVAGWFVALFIAGTGIGMAFPHIATAAMTITRDDTEAARASAGVNTVQMIANAVGSAMAGLLVSVGATVGAGAEPYVTSARFLTFGFATLAGVGVLAAVASVRPGPVSPTPPRRRSPR</sequence>
<feature type="transmembrane region" description="Helical" evidence="7">
    <location>
        <begin position="100"/>
        <end position="125"/>
    </location>
</feature>
<dbReference type="PANTHER" id="PTHR23501:SF154">
    <property type="entry name" value="MULTIDRUG-EFFLUX TRANSPORTER RV1634-RELATED"/>
    <property type="match status" value="1"/>
</dbReference>
<protein>
    <submittedName>
        <fullName evidence="9">MFS transporter</fullName>
    </submittedName>
</protein>
<feature type="transmembrane region" description="Helical" evidence="7">
    <location>
        <begin position="33"/>
        <end position="56"/>
    </location>
</feature>
<evidence type="ECO:0000256" key="7">
    <source>
        <dbReference type="SAM" id="Phobius"/>
    </source>
</evidence>
<feature type="transmembrane region" description="Helical" evidence="7">
    <location>
        <begin position="378"/>
        <end position="403"/>
    </location>
</feature>
<dbReference type="RefSeq" id="WP_330430861.1">
    <property type="nucleotide sequence ID" value="NZ_JAZDUF010000001.1"/>
</dbReference>
<evidence type="ECO:0000256" key="3">
    <source>
        <dbReference type="ARBA" id="ARBA00022692"/>
    </source>
</evidence>
<accession>A0ABU7M7Y1</accession>
<dbReference type="PANTHER" id="PTHR23501">
    <property type="entry name" value="MAJOR FACILITATOR SUPERFAMILY"/>
    <property type="match status" value="1"/>
</dbReference>
<dbReference type="InterPro" id="IPR011701">
    <property type="entry name" value="MFS"/>
</dbReference>
<gene>
    <name evidence="9" type="ORF">VZC37_02645</name>
</gene>
<comment type="subcellular location">
    <subcellularLocation>
        <location evidence="1">Cell membrane</location>
        <topology evidence="1">Multi-pass membrane protein</topology>
    </subcellularLocation>
</comment>
<feature type="transmembrane region" description="Helical" evidence="7">
    <location>
        <begin position="455"/>
        <end position="475"/>
    </location>
</feature>
<feature type="transmembrane region" description="Helical" evidence="7">
    <location>
        <begin position="131"/>
        <end position="149"/>
    </location>
</feature>
<dbReference type="Gene3D" id="1.20.1250.20">
    <property type="entry name" value="MFS general substrate transporter like domains"/>
    <property type="match status" value="1"/>
</dbReference>
<dbReference type="InterPro" id="IPR020846">
    <property type="entry name" value="MFS_dom"/>
</dbReference>
<keyword evidence="4 7" id="KW-1133">Transmembrane helix</keyword>
<dbReference type="Gene3D" id="1.20.1720.10">
    <property type="entry name" value="Multidrug resistance protein D"/>
    <property type="match status" value="1"/>
</dbReference>
<reference evidence="9 10" key="1">
    <citation type="submission" date="2024-01" db="EMBL/GenBank/DDBJ databases">
        <title>Draft genome sequence of Gordonia sp. LSe1-13.</title>
        <authorList>
            <person name="Suphannarot A."/>
            <person name="Mingma R."/>
        </authorList>
    </citation>
    <scope>NUCLEOTIDE SEQUENCE [LARGE SCALE GENOMIC DNA]</scope>
    <source>
        <strain evidence="9 10">LSe1-13</strain>
    </source>
</reference>
<feature type="domain" description="Major facilitator superfamily (MFS) profile" evidence="8">
    <location>
        <begin position="34"/>
        <end position="482"/>
    </location>
</feature>
<dbReference type="PRINTS" id="PR01036">
    <property type="entry name" value="TCRTETB"/>
</dbReference>
<evidence type="ECO:0000256" key="6">
    <source>
        <dbReference type="SAM" id="MobiDB-lite"/>
    </source>
</evidence>
<dbReference type="InterPro" id="IPR036259">
    <property type="entry name" value="MFS_trans_sf"/>
</dbReference>
<feature type="transmembrane region" description="Helical" evidence="7">
    <location>
        <begin position="68"/>
        <end position="88"/>
    </location>
</feature>
<keyword evidence="2" id="KW-0813">Transport</keyword>
<feature type="region of interest" description="Disordered" evidence="6">
    <location>
        <begin position="1"/>
        <end position="20"/>
    </location>
</feature>
<keyword evidence="5 7" id="KW-0472">Membrane</keyword>
<dbReference type="EMBL" id="JAZDUF010000001">
    <property type="protein sequence ID" value="MEE3849214.1"/>
    <property type="molecule type" value="Genomic_DNA"/>
</dbReference>
<evidence type="ECO:0000256" key="5">
    <source>
        <dbReference type="ARBA" id="ARBA00023136"/>
    </source>
</evidence>
<keyword evidence="3 7" id="KW-0812">Transmembrane</keyword>
<evidence type="ECO:0000256" key="4">
    <source>
        <dbReference type="ARBA" id="ARBA00022989"/>
    </source>
</evidence>
<name>A0ABU7M7Y1_9ACTN</name>
<keyword evidence="10" id="KW-1185">Reference proteome</keyword>
<proteinExistence type="predicted"/>
<evidence type="ECO:0000259" key="8">
    <source>
        <dbReference type="PROSITE" id="PS50850"/>
    </source>
</evidence>
<evidence type="ECO:0000313" key="9">
    <source>
        <dbReference type="EMBL" id="MEE3849214.1"/>
    </source>
</evidence>
<feature type="transmembrane region" description="Helical" evidence="7">
    <location>
        <begin position="423"/>
        <end position="443"/>
    </location>
</feature>
<dbReference type="PROSITE" id="PS50850">
    <property type="entry name" value="MFS"/>
    <property type="match status" value="1"/>
</dbReference>
<feature type="transmembrane region" description="Helical" evidence="7">
    <location>
        <begin position="161"/>
        <end position="182"/>
    </location>
</feature>
<dbReference type="Pfam" id="PF07690">
    <property type="entry name" value="MFS_1"/>
    <property type="match status" value="1"/>
</dbReference>
<feature type="transmembrane region" description="Helical" evidence="7">
    <location>
        <begin position="246"/>
        <end position="264"/>
    </location>
</feature>
<organism evidence="9 10">
    <name type="scientific">Gordonia sesuvii</name>
    <dbReference type="NCBI Taxonomy" id="3116777"/>
    <lineage>
        <taxon>Bacteria</taxon>
        <taxon>Bacillati</taxon>
        <taxon>Actinomycetota</taxon>
        <taxon>Actinomycetes</taxon>
        <taxon>Mycobacteriales</taxon>
        <taxon>Gordoniaceae</taxon>
        <taxon>Gordonia</taxon>
    </lineage>
</organism>
<evidence type="ECO:0000313" key="10">
    <source>
        <dbReference type="Proteomes" id="UP001347146"/>
    </source>
</evidence>
<evidence type="ECO:0000256" key="2">
    <source>
        <dbReference type="ARBA" id="ARBA00022448"/>
    </source>
</evidence>
<dbReference type="Proteomes" id="UP001347146">
    <property type="component" value="Unassembled WGS sequence"/>
</dbReference>
<comment type="caution">
    <text evidence="9">The sequence shown here is derived from an EMBL/GenBank/DDBJ whole genome shotgun (WGS) entry which is preliminary data.</text>
</comment>
<feature type="transmembrane region" description="Helical" evidence="7">
    <location>
        <begin position="285"/>
        <end position="306"/>
    </location>
</feature>
<feature type="transmembrane region" description="Helical" evidence="7">
    <location>
        <begin position="346"/>
        <end position="366"/>
    </location>
</feature>
<dbReference type="SUPFAM" id="SSF103473">
    <property type="entry name" value="MFS general substrate transporter"/>
    <property type="match status" value="1"/>
</dbReference>
<evidence type="ECO:0000256" key="1">
    <source>
        <dbReference type="ARBA" id="ARBA00004651"/>
    </source>
</evidence>
<feature type="transmembrane region" description="Helical" evidence="7">
    <location>
        <begin position="188"/>
        <end position="206"/>
    </location>
</feature>